<accession>A0ABX2PPI6</accession>
<proteinExistence type="predicted"/>
<comment type="caution">
    <text evidence="1">The sequence shown here is derived from an EMBL/GenBank/DDBJ whole genome shotgun (WGS) entry which is preliminary data.</text>
</comment>
<reference evidence="1 2" key="1">
    <citation type="submission" date="2020-06" db="EMBL/GenBank/DDBJ databases">
        <authorList>
            <person name="Cao W.R."/>
        </authorList>
    </citation>
    <scope>NUCLEOTIDE SEQUENCE [LARGE SCALE GENOMIC DNA]</scope>
    <source>
        <strain evidence="1 2">B1Z28</strain>
    </source>
</reference>
<protein>
    <recommendedName>
        <fullName evidence="3">Flavodoxin</fullName>
    </recommendedName>
</protein>
<evidence type="ECO:0008006" key="3">
    <source>
        <dbReference type="Google" id="ProtNLM"/>
    </source>
</evidence>
<keyword evidence="2" id="KW-1185">Reference proteome</keyword>
<gene>
    <name evidence="1" type="ORF">HW561_05930</name>
</gene>
<evidence type="ECO:0000313" key="1">
    <source>
        <dbReference type="EMBL" id="NVO55326.1"/>
    </source>
</evidence>
<sequence length="111" mass="11385">MPISTIAIAYCSGTAATAVCTLEAAGFDVFCPGFHTLNTLPHYALAFGGIPIGVPNKQAADACDLLHSFSGDQTHSASTVSSALNGLGWLTFGVSSPWLDLVIREDALSAA</sequence>
<evidence type="ECO:0000313" key="2">
    <source>
        <dbReference type="Proteomes" id="UP000630805"/>
    </source>
</evidence>
<dbReference type="EMBL" id="JABXWT010000002">
    <property type="protein sequence ID" value="NVO55326.1"/>
    <property type="molecule type" value="Genomic_DNA"/>
</dbReference>
<organism evidence="1 2">
    <name type="scientific">Ruegeria haliotis</name>
    <dbReference type="NCBI Taxonomy" id="2747601"/>
    <lineage>
        <taxon>Bacteria</taxon>
        <taxon>Pseudomonadati</taxon>
        <taxon>Pseudomonadota</taxon>
        <taxon>Alphaproteobacteria</taxon>
        <taxon>Rhodobacterales</taxon>
        <taxon>Roseobacteraceae</taxon>
        <taxon>Ruegeria</taxon>
    </lineage>
</organism>
<dbReference type="Proteomes" id="UP000630805">
    <property type="component" value="Unassembled WGS sequence"/>
</dbReference>
<name>A0ABX2PPI6_9RHOB</name>
<dbReference type="RefSeq" id="WP_176862678.1">
    <property type="nucleotide sequence ID" value="NZ_JABXWT010000002.1"/>
</dbReference>